<sequence>MAMIHVEDEDHVTRDDNGNLILRPGIRMLPIEYHEAYDDYNYEYHGYLEMFTTPIVQPGSEDPFPVPRRTGHFAARAPAHWQLMNPLQAPNNNPPANDASIPADNIESRPVDAESNLGGGDGSVAAEMAAKWHVELVTCSHHGSMSSYPILTLQGQYNSWQNKHSAGRAS</sequence>
<dbReference type="GeneID" id="19265387"/>
<dbReference type="Proteomes" id="UP000030651">
    <property type="component" value="Unassembled WGS sequence"/>
</dbReference>
<proteinExistence type="predicted"/>
<evidence type="ECO:0000313" key="1">
    <source>
        <dbReference type="EMBL" id="ETS86546.1"/>
    </source>
</evidence>
<dbReference type="KEGG" id="pfy:PFICI_00374"/>
<keyword evidence="2" id="KW-1185">Reference proteome</keyword>
<evidence type="ECO:0000313" key="2">
    <source>
        <dbReference type="Proteomes" id="UP000030651"/>
    </source>
</evidence>
<gene>
    <name evidence="1" type="ORF">PFICI_00374</name>
</gene>
<dbReference type="HOGENOM" id="CLU_1571184_0_0_1"/>
<accession>W3XMM3</accession>
<name>W3XMM3_PESFW</name>
<protein>
    <submittedName>
        <fullName evidence="1">Uncharacterized protein</fullName>
    </submittedName>
</protein>
<dbReference type="RefSeq" id="XP_007827146.1">
    <property type="nucleotide sequence ID" value="XM_007828955.1"/>
</dbReference>
<dbReference type="EMBL" id="KI912109">
    <property type="protein sequence ID" value="ETS86546.1"/>
    <property type="molecule type" value="Genomic_DNA"/>
</dbReference>
<dbReference type="InParanoid" id="W3XMM3"/>
<organism evidence="1 2">
    <name type="scientific">Pestalotiopsis fici (strain W106-1 / CGMCC3.15140)</name>
    <dbReference type="NCBI Taxonomy" id="1229662"/>
    <lineage>
        <taxon>Eukaryota</taxon>
        <taxon>Fungi</taxon>
        <taxon>Dikarya</taxon>
        <taxon>Ascomycota</taxon>
        <taxon>Pezizomycotina</taxon>
        <taxon>Sordariomycetes</taxon>
        <taxon>Xylariomycetidae</taxon>
        <taxon>Amphisphaeriales</taxon>
        <taxon>Sporocadaceae</taxon>
        <taxon>Pestalotiopsis</taxon>
    </lineage>
</organism>
<reference evidence="2" key="1">
    <citation type="journal article" date="2015" name="BMC Genomics">
        <title>Genomic and transcriptomic analysis of the endophytic fungus Pestalotiopsis fici reveals its lifestyle and high potential for synthesis of natural products.</title>
        <authorList>
            <person name="Wang X."/>
            <person name="Zhang X."/>
            <person name="Liu L."/>
            <person name="Xiang M."/>
            <person name="Wang W."/>
            <person name="Sun X."/>
            <person name="Che Y."/>
            <person name="Guo L."/>
            <person name="Liu G."/>
            <person name="Guo L."/>
            <person name="Wang C."/>
            <person name="Yin W.B."/>
            <person name="Stadler M."/>
            <person name="Zhang X."/>
            <person name="Liu X."/>
        </authorList>
    </citation>
    <scope>NUCLEOTIDE SEQUENCE [LARGE SCALE GENOMIC DNA]</scope>
    <source>
        <strain evidence="2">W106-1 / CGMCC3.15140</strain>
    </source>
</reference>
<dbReference type="AlphaFoldDB" id="W3XMM3"/>